<accession>A0A1I6ALY8</accession>
<sequence length="179" mass="20579">MCSLKGEIFINIKGRLIFVMICLIVLVGCAEQQLISEDTIRIGVIGDNIEEFKYSNVIYESLEVEEVLTNDELKTKYNFLMVSNKHFNTVSGSDYISRFDSMQMPVLFVDSTKGWMPFISPLNLQIPKLYSEFNTLPFKQSIISTYELTGVFSGVSVQYPNDEKLSQEEFEELATYIFR</sequence>
<dbReference type="EMBL" id="FOXU01000008">
    <property type="protein sequence ID" value="SFQ69652.1"/>
    <property type="molecule type" value="Genomic_DNA"/>
</dbReference>
<gene>
    <name evidence="1" type="ORF">SAMN05421670_3457</name>
</gene>
<evidence type="ECO:0008006" key="3">
    <source>
        <dbReference type="Google" id="ProtNLM"/>
    </source>
</evidence>
<reference evidence="2" key="1">
    <citation type="submission" date="2016-10" db="EMBL/GenBank/DDBJ databases">
        <authorList>
            <person name="Varghese N."/>
            <person name="Submissions S."/>
        </authorList>
    </citation>
    <scope>NUCLEOTIDE SEQUENCE [LARGE SCALE GENOMIC DNA]</scope>
    <source>
        <strain evidence="2">DSM 11706</strain>
    </source>
</reference>
<evidence type="ECO:0000313" key="1">
    <source>
        <dbReference type="EMBL" id="SFQ69652.1"/>
    </source>
</evidence>
<dbReference type="STRING" id="126156.SAMN05421670_3457"/>
<organism evidence="1 2">
    <name type="scientific">Psychrobacillus psychrotolerans</name>
    <dbReference type="NCBI Taxonomy" id="126156"/>
    <lineage>
        <taxon>Bacteria</taxon>
        <taxon>Bacillati</taxon>
        <taxon>Bacillota</taxon>
        <taxon>Bacilli</taxon>
        <taxon>Bacillales</taxon>
        <taxon>Bacillaceae</taxon>
        <taxon>Psychrobacillus</taxon>
    </lineage>
</organism>
<keyword evidence="2" id="KW-1185">Reference proteome</keyword>
<name>A0A1I6ALY8_9BACI</name>
<protein>
    <recommendedName>
        <fullName evidence="3">Lipoprotein</fullName>
    </recommendedName>
</protein>
<dbReference type="PROSITE" id="PS51257">
    <property type="entry name" value="PROKAR_LIPOPROTEIN"/>
    <property type="match status" value="1"/>
</dbReference>
<dbReference type="Proteomes" id="UP000198734">
    <property type="component" value="Unassembled WGS sequence"/>
</dbReference>
<proteinExistence type="predicted"/>
<dbReference type="AlphaFoldDB" id="A0A1I6ALY8"/>
<evidence type="ECO:0000313" key="2">
    <source>
        <dbReference type="Proteomes" id="UP000198734"/>
    </source>
</evidence>